<keyword evidence="7" id="KW-1185">Reference proteome</keyword>
<evidence type="ECO:0000256" key="5">
    <source>
        <dbReference type="SAM" id="Phobius"/>
    </source>
</evidence>
<feature type="transmembrane region" description="Helical" evidence="5">
    <location>
        <begin position="446"/>
        <end position="465"/>
    </location>
</feature>
<comment type="subcellular location">
    <subcellularLocation>
        <location evidence="1">Membrane</location>
        <topology evidence="1">Multi-pass membrane protein</topology>
    </subcellularLocation>
</comment>
<reference evidence="6 7" key="2">
    <citation type="submission" date="2019-11" db="EMBL/GenBank/DDBJ databases">
        <authorList>
            <person name="Lu H."/>
        </authorList>
    </citation>
    <scope>NUCLEOTIDE SEQUENCE [LARGE SCALE GENOMIC DNA]</scope>
    <source>
        <strain evidence="6 7">FIM1</strain>
    </source>
</reference>
<dbReference type="EMBL" id="CP015060">
    <property type="protein sequence ID" value="QGN17987.1"/>
    <property type="molecule type" value="Genomic_DNA"/>
</dbReference>
<name>A0ABX6F0U6_KLUMA</name>
<keyword evidence="3 5" id="KW-1133">Transmembrane helix</keyword>
<keyword evidence="4 5" id="KW-0472">Membrane</keyword>
<dbReference type="PANTHER" id="PTHR11785:SF382">
    <property type="entry name" value="LOW-AFFINITY METHIONINE PERMEASE"/>
    <property type="match status" value="1"/>
</dbReference>
<feature type="transmembrane region" description="Helical" evidence="5">
    <location>
        <begin position="284"/>
        <end position="304"/>
    </location>
</feature>
<feature type="transmembrane region" description="Helical" evidence="5">
    <location>
        <begin position="46"/>
        <end position="67"/>
    </location>
</feature>
<dbReference type="InterPro" id="IPR050598">
    <property type="entry name" value="AminoAcid_Transporter"/>
</dbReference>
<evidence type="ECO:0000313" key="7">
    <source>
        <dbReference type="Proteomes" id="UP000422736"/>
    </source>
</evidence>
<dbReference type="Proteomes" id="UP000422736">
    <property type="component" value="Chromosome 8"/>
</dbReference>
<keyword evidence="2 5" id="KW-0812">Transmembrane</keyword>
<feature type="transmembrane region" description="Helical" evidence="5">
    <location>
        <begin position="79"/>
        <end position="104"/>
    </location>
</feature>
<proteinExistence type="predicted"/>
<evidence type="ECO:0000256" key="2">
    <source>
        <dbReference type="ARBA" id="ARBA00022692"/>
    </source>
</evidence>
<dbReference type="Pfam" id="PF13520">
    <property type="entry name" value="AA_permease_2"/>
    <property type="match status" value="1"/>
</dbReference>
<dbReference type="Gene3D" id="1.20.1740.10">
    <property type="entry name" value="Amino acid/polyamine transporter I"/>
    <property type="match status" value="1"/>
</dbReference>
<evidence type="ECO:0000256" key="3">
    <source>
        <dbReference type="ARBA" id="ARBA00022989"/>
    </source>
</evidence>
<evidence type="ECO:0000313" key="6">
    <source>
        <dbReference type="EMBL" id="QGN17987.1"/>
    </source>
</evidence>
<reference evidence="6 7" key="1">
    <citation type="submission" date="2016-03" db="EMBL/GenBank/DDBJ databases">
        <title>How can Kluyveromyces marxianus grow so fast - potential evolutionary course in Saccharomyces Complex revealed by comparative genomics.</title>
        <authorList>
            <person name="Mo W."/>
            <person name="Lu W."/>
            <person name="Yang X."/>
            <person name="Qi J."/>
            <person name="Lv H."/>
        </authorList>
    </citation>
    <scope>NUCLEOTIDE SEQUENCE [LARGE SCALE GENOMIC DNA]</scope>
    <source>
        <strain evidence="6 7">FIM1</strain>
    </source>
</reference>
<evidence type="ECO:0000256" key="4">
    <source>
        <dbReference type="ARBA" id="ARBA00023136"/>
    </source>
</evidence>
<gene>
    <name evidence="6" type="primary">MUP3</name>
    <name evidence="6" type="ORF">FIM1_5196</name>
</gene>
<accession>A0ABX6F0U6</accession>
<feature type="transmembrane region" description="Helical" evidence="5">
    <location>
        <begin position="337"/>
        <end position="358"/>
    </location>
</feature>
<feature type="transmembrane region" description="Helical" evidence="5">
    <location>
        <begin position="414"/>
        <end position="434"/>
    </location>
</feature>
<dbReference type="PANTHER" id="PTHR11785">
    <property type="entry name" value="AMINO ACID TRANSPORTER"/>
    <property type="match status" value="1"/>
</dbReference>
<evidence type="ECO:0000256" key="1">
    <source>
        <dbReference type="ARBA" id="ARBA00004141"/>
    </source>
</evidence>
<protein>
    <submittedName>
        <fullName evidence="6">Low-affinity methionine permease</fullName>
    </submittedName>
</protein>
<organism evidence="6 7">
    <name type="scientific">Kluyveromyces marxianus</name>
    <name type="common">Yeast</name>
    <name type="synonym">Candida kefyr</name>
    <dbReference type="NCBI Taxonomy" id="4911"/>
    <lineage>
        <taxon>Eukaryota</taxon>
        <taxon>Fungi</taxon>
        <taxon>Dikarya</taxon>
        <taxon>Ascomycota</taxon>
        <taxon>Saccharomycotina</taxon>
        <taxon>Saccharomycetes</taxon>
        <taxon>Saccharomycetales</taxon>
        <taxon>Saccharomycetaceae</taxon>
        <taxon>Kluyveromyces</taxon>
    </lineage>
</organism>
<feature type="transmembrane region" description="Helical" evidence="5">
    <location>
        <begin position="202"/>
        <end position="222"/>
    </location>
</feature>
<feature type="transmembrane region" description="Helical" evidence="5">
    <location>
        <begin position="242"/>
        <end position="263"/>
    </location>
</feature>
<feature type="transmembrane region" description="Helical" evidence="5">
    <location>
        <begin position="485"/>
        <end position="509"/>
    </location>
</feature>
<dbReference type="PIRSF" id="PIRSF006060">
    <property type="entry name" value="AA_transporter"/>
    <property type="match status" value="1"/>
</dbReference>
<feature type="transmembrane region" description="Helical" evidence="5">
    <location>
        <begin position="125"/>
        <end position="149"/>
    </location>
</feature>
<dbReference type="InterPro" id="IPR002293">
    <property type="entry name" value="AA/rel_permease1"/>
</dbReference>
<sequence length="535" mass="59007">MEETNLGEGTKKTHYVTEIASESLEDLEENVTSVVLNNEVPQGRHLGLFSTVNLFVSRIIGGGIYAVPSSVFINCGGNIPLFLSVWIIAAIIAFIGMSIFLELGAALPRSGGRKNFLEVMFNRPWMMTTVMLCSFSILTCFAISPAIILGKYILYALGYDAHFVNEESYASNYIAIISVIVIVLMHGLSLNHGILIQNFLGIIKFVIILIMCGTGTYVILFYENGNIGTGVSSVNTLNYFGFESTVSTASIATAFIQCFYCFAGWDTVHNVTSEIKNPTRTLKLAGPLSLLIALICYLLLNIAYVKVLSYDEIQTAGPLIGSVLFTKLLGESIGGKFIIISIILSAGSNLFVTIYGVSRMNQEVFREGLFPFSTALARNWPFTAPLPSLVVCGFVSCFWLSIIPNTGPAFDYVVSFEGYGNQIILLFVAIGLLFRKKCLQSHDSTVVAPKIGIVIFVIFSFYLSIAPFIGKQAENSLTSLPPYPISALLLFLLSFLYWLFTFKVFPFVFGYTLKKKVVIQEDGLEVFQWSKKKYI</sequence>
<feature type="transmembrane region" description="Helical" evidence="5">
    <location>
        <begin position="169"/>
        <end position="190"/>
    </location>
</feature>
<feature type="transmembrane region" description="Helical" evidence="5">
    <location>
        <begin position="379"/>
        <end position="402"/>
    </location>
</feature>